<dbReference type="InterPro" id="IPR020904">
    <property type="entry name" value="Sc_DH/Rdtase_CS"/>
</dbReference>
<accession>A0A6J5Z0F9</accession>
<dbReference type="EMBL" id="CAESAJ010000045">
    <property type="protein sequence ID" value="CAB4335964.1"/>
    <property type="molecule type" value="Genomic_DNA"/>
</dbReference>
<evidence type="ECO:0000313" key="5">
    <source>
        <dbReference type="EMBL" id="CAB4335964.1"/>
    </source>
</evidence>
<comment type="cofactor">
    <cofactor evidence="1">
        <name>NAD(+)</name>
        <dbReference type="ChEBI" id="CHEBI:57540"/>
    </cofactor>
</comment>
<dbReference type="InterPro" id="IPR005888">
    <property type="entry name" value="dTDP_Gluc_deHydtase"/>
</dbReference>
<dbReference type="GO" id="GO:0008460">
    <property type="term" value="F:dTDP-glucose 4,6-dehydratase activity"/>
    <property type="evidence" value="ECO:0007669"/>
    <property type="project" value="InterPro"/>
</dbReference>
<dbReference type="GO" id="GO:0009225">
    <property type="term" value="P:nucleotide-sugar metabolic process"/>
    <property type="evidence" value="ECO:0007669"/>
    <property type="project" value="InterPro"/>
</dbReference>
<protein>
    <submittedName>
        <fullName evidence="5">Unannotated protein</fullName>
    </submittedName>
</protein>
<organism evidence="5">
    <name type="scientific">freshwater metagenome</name>
    <dbReference type="NCBI Taxonomy" id="449393"/>
    <lineage>
        <taxon>unclassified sequences</taxon>
        <taxon>metagenomes</taxon>
        <taxon>ecological metagenomes</taxon>
    </lineage>
</organism>
<name>A0A6J5Z0F9_9ZZZZ</name>
<dbReference type="NCBIfam" id="TIGR01181">
    <property type="entry name" value="dTDP_gluc_dehyt"/>
    <property type="match status" value="1"/>
</dbReference>
<dbReference type="Pfam" id="PF16363">
    <property type="entry name" value="GDP_Man_Dehyd"/>
    <property type="match status" value="1"/>
</dbReference>
<evidence type="ECO:0000256" key="1">
    <source>
        <dbReference type="ARBA" id="ARBA00001911"/>
    </source>
</evidence>
<dbReference type="CDD" id="cd05246">
    <property type="entry name" value="dTDP_GD_SDR_e"/>
    <property type="match status" value="1"/>
</dbReference>
<evidence type="ECO:0000256" key="2">
    <source>
        <dbReference type="ARBA" id="ARBA00023027"/>
    </source>
</evidence>
<dbReference type="InterPro" id="IPR016040">
    <property type="entry name" value="NAD(P)-bd_dom"/>
</dbReference>
<proteinExistence type="predicted"/>
<dbReference type="PROSITE" id="PS00061">
    <property type="entry name" value="ADH_SHORT"/>
    <property type="match status" value="1"/>
</dbReference>
<dbReference type="PANTHER" id="PTHR43000">
    <property type="entry name" value="DTDP-D-GLUCOSE 4,6-DEHYDRATASE-RELATED"/>
    <property type="match status" value="1"/>
</dbReference>
<evidence type="ECO:0000256" key="3">
    <source>
        <dbReference type="ARBA" id="ARBA00023239"/>
    </source>
</evidence>
<sequence>MRYLVTGAAGFIGSHYVRMLLGGELDVEVSKVTVVDKLTYAGDKRNLESVMDDQRFEFVQGDICDSKLVRDLMSDMDVVVNFAAESHVDRSISDASSFVRTNVLGAQVVFDAARDAGVARVVHIGTDEVYGSIESGSWNEKSPLQPNSPYAASKAAAEHFMHAYAHTYGLNISSTRCSNNYGPHQFPEKLVPLFVTNLLDRQQLPMYGDGLNTRDWLHVSDHCRGIQIVVSKGDAGQSYNIGGGRELTNRQLTEMIIHKMHRDWDCVEYVPDRLGHDRRYSVDDALIRSLGYSPQVNFDSGLDQTIEWYVNNESWWRKHKSDG</sequence>
<feature type="domain" description="NAD(P)-binding" evidence="4">
    <location>
        <begin position="4"/>
        <end position="304"/>
    </location>
</feature>
<reference evidence="5" key="1">
    <citation type="submission" date="2020-05" db="EMBL/GenBank/DDBJ databases">
        <authorList>
            <person name="Chiriac C."/>
            <person name="Salcher M."/>
            <person name="Ghai R."/>
            <person name="Kavagutti S V."/>
        </authorList>
    </citation>
    <scope>NUCLEOTIDE SEQUENCE</scope>
</reference>
<keyword evidence="2" id="KW-0520">NAD</keyword>
<keyword evidence="3" id="KW-0456">Lyase</keyword>
<dbReference type="Gene3D" id="3.90.25.10">
    <property type="entry name" value="UDP-galactose 4-epimerase, domain 1"/>
    <property type="match status" value="1"/>
</dbReference>
<dbReference type="AlphaFoldDB" id="A0A6J5Z0F9"/>
<dbReference type="Gene3D" id="3.40.50.720">
    <property type="entry name" value="NAD(P)-binding Rossmann-like Domain"/>
    <property type="match status" value="1"/>
</dbReference>
<dbReference type="SUPFAM" id="SSF51735">
    <property type="entry name" value="NAD(P)-binding Rossmann-fold domains"/>
    <property type="match status" value="1"/>
</dbReference>
<evidence type="ECO:0000259" key="4">
    <source>
        <dbReference type="Pfam" id="PF16363"/>
    </source>
</evidence>
<dbReference type="InterPro" id="IPR036291">
    <property type="entry name" value="NAD(P)-bd_dom_sf"/>
</dbReference>
<gene>
    <name evidence="5" type="ORF">UFOPK3770_00567</name>
</gene>